<keyword evidence="3" id="KW-0547">Nucleotide-binding</keyword>
<dbReference type="GO" id="GO:0005524">
    <property type="term" value="F:ATP binding"/>
    <property type="evidence" value="ECO:0007669"/>
    <property type="project" value="UniProtKB-KW"/>
</dbReference>
<dbReference type="OrthoDB" id="9776634at2"/>
<gene>
    <name evidence="5" type="primary">dck</name>
    <name evidence="5" type="ORF">Pmgp_01188</name>
</gene>
<dbReference type="Gene3D" id="3.40.50.300">
    <property type="entry name" value="P-loop containing nucleotide triphosphate hydrolases"/>
    <property type="match status" value="1"/>
</dbReference>
<dbReference type="EMBL" id="QFFZ01000009">
    <property type="protein sequence ID" value="TEB12032.1"/>
    <property type="molecule type" value="Genomic_DNA"/>
</dbReference>
<feature type="binding site" evidence="3">
    <location>
        <begin position="138"/>
        <end position="142"/>
    </location>
    <ligand>
        <name>ATP</name>
        <dbReference type="ChEBI" id="CHEBI:30616"/>
    </ligand>
</feature>
<dbReference type="PIRSF" id="PIRSF000705">
    <property type="entry name" value="DNK"/>
    <property type="match status" value="1"/>
</dbReference>
<dbReference type="InterPro" id="IPR002624">
    <property type="entry name" value="DCK/DGK"/>
</dbReference>
<organism evidence="5 6">
    <name type="scientific">Pelotomaculum propionicicum</name>
    <dbReference type="NCBI Taxonomy" id="258475"/>
    <lineage>
        <taxon>Bacteria</taxon>
        <taxon>Bacillati</taxon>
        <taxon>Bacillota</taxon>
        <taxon>Clostridia</taxon>
        <taxon>Eubacteriales</taxon>
        <taxon>Desulfotomaculaceae</taxon>
        <taxon>Pelotomaculum</taxon>
    </lineage>
</organism>
<dbReference type="InterPro" id="IPR031314">
    <property type="entry name" value="DNK_dom"/>
</dbReference>
<name>A0A4Y7RTL2_9FIRM</name>
<accession>A0A4Y7RTL2</accession>
<dbReference type="Pfam" id="PF01712">
    <property type="entry name" value="dNK"/>
    <property type="match status" value="1"/>
</dbReference>
<dbReference type="SUPFAM" id="SSF52540">
    <property type="entry name" value="P-loop containing nucleoside triphosphate hydrolases"/>
    <property type="match status" value="1"/>
</dbReference>
<feature type="binding site" evidence="3">
    <location>
        <begin position="10"/>
        <end position="18"/>
    </location>
    <ligand>
        <name>ATP</name>
        <dbReference type="ChEBI" id="CHEBI:30616"/>
    </ligand>
</feature>
<dbReference type="EC" id="2.7.1.74" evidence="5"/>
<keyword evidence="5" id="KW-0808">Transferase</keyword>
<proteinExistence type="inferred from homology"/>
<dbReference type="InterPro" id="IPR027417">
    <property type="entry name" value="P-loop_NTPase"/>
</dbReference>
<feature type="domain" description="Deoxynucleoside kinase" evidence="4">
    <location>
        <begin position="7"/>
        <end position="201"/>
    </location>
</feature>
<evidence type="ECO:0000259" key="4">
    <source>
        <dbReference type="Pfam" id="PF01712"/>
    </source>
</evidence>
<keyword evidence="6" id="KW-1185">Reference proteome</keyword>
<dbReference type="PANTHER" id="PTHR10513">
    <property type="entry name" value="DEOXYNUCLEOSIDE KINASE"/>
    <property type="match status" value="1"/>
</dbReference>
<sequence>MSDITVVIDGMTGVGKTSFLKIIAARLNLVPYEEIFRDENDLLGKFFTEGKEWCFPMQISFLNNRFVQYKEALKLGKVIMDRSIYSDPIFASFYYKSGDFKPEEYYVYKSLFNNLIESLKPPSIVIYLNVSAEEAMRRIKKRGRPDELMVAESYWRALHQEYSDYYQNYRLSPLLTIDVDSLDFVNNLKDQEFIVSTVLNAINL</sequence>
<evidence type="ECO:0000256" key="3">
    <source>
        <dbReference type="PIRSR" id="PIRSR000705-3"/>
    </source>
</evidence>
<dbReference type="CDD" id="cd01673">
    <property type="entry name" value="dNK"/>
    <property type="match status" value="1"/>
</dbReference>
<comment type="similarity">
    <text evidence="1">Belongs to the DCK/DGK family.</text>
</comment>
<evidence type="ECO:0000256" key="2">
    <source>
        <dbReference type="PIRSR" id="PIRSR000705-1"/>
    </source>
</evidence>
<keyword evidence="3" id="KW-0067">ATP-binding</keyword>
<evidence type="ECO:0000313" key="5">
    <source>
        <dbReference type="EMBL" id="TEB12032.1"/>
    </source>
</evidence>
<reference evidence="5 6" key="1">
    <citation type="journal article" date="2018" name="Environ. Microbiol.">
        <title>Novel energy conservation strategies and behaviour of Pelotomaculum schinkii driving syntrophic propionate catabolism.</title>
        <authorList>
            <person name="Hidalgo-Ahumada C.A.P."/>
            <person name="Nobu M.K."/>
            <person name="Narihiro T."/>
            <person name="Tamaki H."/>
            <person name="Liu W.T."/>
            <person name="Kamagata Y."/>
            <person name="Stams A.J.M."/>
            <person name="Imachi H."/>
            <person name="Sousa D.Z."/>
        </authorList>
    </citation>
    <scope>NUCLEOTIDE SEQUENCE [LARGE SCALE GENOMIC DNA]</scope>
    <source>
        <strain evidence="5 6">MGP</strain>
    </source>
</reference>
<protein>
    <submittedName>
        <fullName evidence="5">Deoxyadenosine/deoxycytidine kinase</fullName>
        <ecNumber evidence="5">2.7.1.74</ecNumber>
    </submittedName>
</protein>
<dbReference type="PANTHER" id="PTHR10513:SF35">
    <property type="entry name" value="DEOXYADENOSINE KINASE"/>
    <property type="match status" value="1"/>
</dbReference>
<dbReference type="Proteomes" id="UP000297597">
    <property type="component" value="Unassembled WGS sequence"/>
</dbReference>
<dbReference type="GO" id="GO:0004137">
    <property type="term" value="F:deoxycytidine kinase activity"/>
    <property type="evidence" value="ECO:0007669"/>
    <property type="project" value="UniProtKB-EC"/>
</dbReference>
<keyword evidence="5" id="KW-0418">Kinase</keyword>
<dbReference type="RefSeq" id="WP_134213065.1">
    <property type="nucleotide sequence ID" value="NZ_QFFZ01000009.1"/>
</dbReference>
<dbReference type="InterPro" id="IPR050566">
    <property type="entry name" value="Deoxyribonucleoside_kinase"/>
</dbReference>
<dbReference type="AlphaFoldDB" id="A0A4Y7RTL2"/>
<dbReference type="GO" id="GO:0005737">
    <property type="term" value="C:cytoplasm"/>
    <property type="evidence" value="ECO:0007669"/>
    <property type="project" value="TreeGrafter"/>
</dbReference>
<evidence type="ECO:0000256" key="1">
    <source>
        <dbReference type="ARBA" id="ARBA00007420"/>
    </source>
</evidence>
<feature type="binding site" evidence="3">
    <location>
        <begin position="182"/>
        <end position="184"/>
    </location>
    <ligand>
        <name>ATP</name>
        <dbReference type="ChEBI" id="CHEBI:30616"/>
    </ligand>
</feature>
<comment type="caution">
    <text evidence="5">The sequence shown here is derived from an EMBL/GenBank/DDBJ whole genome shotgun (WGS) entry which is preliminary data.</text>
</comment>
<evidence type="ECO:0000313" key="6">
    <source>
        <dbReference type="Proteomes" id="UP000297597"/>
    </source>
</evidence>
<feature type="active site" description="Proton acceptor" evidence="2">
    <location>
        <position position="81"/>
    </location>
</feature>